<name>A0ABD3C7H6_9LAMI</name>
<comment type="caution">
    <text evidence="1">The sequence shown here is derived from an EMBL/GenBank/DDBJ whole genome shotgun (WGS) entry which is preliminary data.</text>
</comment>
<dbReference type="AlphaFoldDB" id="A0ABD3C7H6"/>
<evidence type="ECO:0000313" key="2">
    <source>
        <dbReference type="Proteomes" id="UP001632038"/>
    </source>
</evidence>
<proteinExistence type="predicted"/>
<evidence type="ECO:0000313" key="1">
    <source>
        <dbReference type="EMBL" id="KAL3625733.1"/>
    </source>
</evidence>
<accession>A0ABD3C7H6</accession>
<keyword evidence="2" id="KW-1185">Reference proteome</keyword>
<gene>
    <name evidence="1" type="ORF">CASFOL_030262</name>
</gene>
<reference evidence="2" key="1">
    <citation type="journal article" date="2024" name="IScience">
        <title>Strigolactones Initiate the Formation of Haustorium-like Structures in Castilleja.</title>
        <authorList>
            <person name="Buerger M."/>
            <person name="Peterson D."/>
            <person name="Chory J."/>
        </authorList>
    </citation>
    <scope>NUCLEOTIDE SEQUENCE [LARGE SCALE GENOMIC DNA]</scope>
</reference>
<dbReference type="Proteomes" id="UP001632038">
    <property type="component" value="Unassembled WGS sequence"/>
</dbReference>
<protein>
    <submittedName>
        <fullName evidence="1">Uncharacterized protein</fullName>
    </submittedName>
</protein>
<organism evidence="1 2">
    <name type="scientific">Castilleja foliolosa</name>
    <dbReference type="NCBI Taxonomy" id="1961234"/>
    <lineage>
        <taxon>Eukaryota</taxon>
        <taxon>Viridiplantae</taxon>
        <taxon>Streptophyta</taxon>
        <taxon>Embryophyta</taxon>
        <taxon>Tracheophyta</taxon>
        <taxon>Spermatophyta</taxon>
        <taxon>Magnoliopsida</taxon>
        <taxon>eudicotyledons</taxon>
        <taxon>Gunneridae</taxon>
        <taxon>Pentapetalae</taxon>
        <taxon>asterids</taxon>
        <taxon>lamiids</taxon>
        <taxon>Lamiales</taxon>
        <taxon>Orobanchaceae</taxon>
        <taxon>Pedicularideae</taxon>
        <taxon>Castillejinae</taxon>
        <taxon>Castilleja</taxon>
    </lineage>
</organism>
<sequence length="33" mass="3783">MFAFVERGSRSLRLSNASILKSPNTLIRLRYEG</sequence>
<dbReference type="EMBL" id="JAVIJP010000048">
    <property type="protein sequence ID" value="KAL3625733.1"/>
    <property type="molecule type" value="Genomic_DNA"/>
</dbReference>